<dbReference type="InParanoid" id="A0A1B7NFU5"/>
<evidence type="ECO:0000313" key="2">
    <source>
        <dbReference type="Proteomes" id="UP000092154"/>
    </source>
</evidence>
<evidence type="ECO:0000313" key="1">
    <source>
        <dbReference type="EMBL" id="OAX43660.1"/>
    </source>
</evidence>
<accession>A0A1B7NFU5</accession>
<gene>
    <name evidence="1" type="ORF">K503DRAFT_765630</name>
</gene>
<reference evidence="1 2" key="1">
    <citation type="submission" date="2016-06" db="EMBL/GenBank/DDBJ databases">
        <title>Comparative genomics of the ectomycorrhizal sister species Rhizopogon vinicolor and Rhizopogon vesiculosus (Basidiomycota: Boletales) reveals a divergence of the mating type B locus.</title>
        <authorList>
            <consortium name="DOE Joint Genome Institute"/>
            <person name="Mujic A.B."/>
            <person name="Kuo A."/>
            <person name="Tritt A."/>
            <person name="Lipzen A."/>
            <person name="Chen C."/>
            <person name="Johnson J."/>
            <person name="Sharma A."/>
            <person name="Barry K."/>
            <person name="Grigoriev I.V."/>
            <person name="Spatafora J.W."/>
        </authorList>
    </citation>
    <scope>NUCLEOTIDE SEQUENCE [LARGE SCALE GENOMIC DNA]</scope>
    <source>
        <strain evidence="1 2">AM-OR11-026</strain>
    </source>
</reference>
<dbReference type="AlphaFoldDB" id="A0A1B7NFU5"/>
<dbReference type="Proteomes" id="UP000092154">
    <property type="component" value="Unassembled WGS sequence"/>
</dbReference>
<name>A0A1B7NFU5_9AGAM</name>
<protein>
    <submittedName>
        <fullName evidence="1">Uncharacterized protein</fullName>
    </submittedName>
</protein>
<proteinExistence type="predicted"/>
<organism evidence="1 2">
    <name type="scientific">Rhizopogon vinicolor AM-OR11-026</name>
    <dbReference type="NCBI Taxonomy" id="1314800"/>
    <lineage>
        <taxon>Eukaryota</taxon>
        <taxon>Fungi</taxon>
        <taxon>Dikarya</taxon>
        <taxon>Basidiomycota</taxon>
        <taxon>Agaricomycotina</taxon>
        <taxon>Agaricomycetes</taxon>
        <taxon>Agaricomycetidae</taxon>
        <taxon>Boletales</taxon>
        <taxon>Suillineae</taxon>
        <taxon>Rhizopogonaceae</taxon>
        <taxon>Rhizopogon</taxon>
    </lineage>
</organism>
<sequence length="70" mass="8162">MNAYEFGKCGSSETNRYHTLKANLTGCYICLVITLVSCQYLQKQLTFLTIKVHQSKMIESLDIEENERRR</sequence>
<dbReference type="EMBL" id="KV448134">
    <property type="protein sequence ID" value="OAX43660.1"/>
    <property type="molecule type" value="Genomic_DNA"/>
</dbReference>
<keyword evidence="2" id="KW-1185">Reference proteome</keyword>